<dbReference type="EMBL" id="BMAU01021217">
    <property type="protein sequence ID" value="GFY00177.1"/>
    <property type="molecule type" value="Genomic_DNA"/>
</dbReference>
<name>A0A8X6RZE9_TRICX</name>
<dbReference type="Proteomes" id="UP000887159">
    <property type="component" value="Unassembled WGS sequence"/>
</dbReference>
<organism evidence="1 2">
    <name type="scientific">Trichonephila clavipes</name>
    <name type="common">Golden silk orbweaver</name>
    <name type="synonym">Nephila clavipes</name>
    <dbReference type="NCBI Taxonomy" id="2585209"/>
    <lineage>
        <taxon>Eukaryota</taxon>
        <taxon>Metazoa</taxon>
        <taxon>Ecdysozoa</taxon>
        <taxon>Arthropoda</taxon>
        <taxon>Chelicerata</taxon>
        <taxon>Arachnida</taxon>
        <taxon>Araneae</taxon>
        <taxon>Araneomorphae</taxon>
        <taxon>Entelegynae</taxon>
        <taxon>Araneoidea</taxon>
        <taxon>Nephilidae</taxon>
        <taxon>Trichonephila</taxon>
    </lineage>
</organism>
<evidence type="ECO:0000313" key="2">
    <source>
        <dbReference type="Proteomes" id="UP000887159"/>
    </source>
</evidence>
<dbReference type="InterPro" id="IPR036397">
    <property type="entry name" value="RNaseH_sf"/>
</dbReference>
<protein>
    <recommendedName>
        <fullName evidence="3">Tc1-like transposase DDE domain-containing protein</fullName>
    </recommendedName>
</protein>
<dbReference type="GO" id="GO:0003676">
    <property type="term" value="F:nucleic acid binding"/>
    <property type="evidence" value="ECO:0007669"/>
    <property type="project" value="InterPro"/>
</dbReference>
<dbReference type="Gene3D" id="3.30.420.10">
    <property type="entry name" value="Ribonuclease H-like superfamily/Ribonuclease H"/>
    <property type="match status" value="1"/>
</dbReference>
<dbReference type="AlphaFoldDB" id="A0A8X6RZE9"/>
<keyword evidence="2" id="KW-1185">Reference proteome</keyword>
<evidence type="ECO:0008006" key="3">
    <source>
        <dbReference type="Google" id="ProtNLM"/>
    </source>
</evidence>
<proteinExistence type="predicted"/>
<comment type="caution">
    <text evidence="1">The sequence shown here is derived from an EMBL/GenBank/DDBJ whole genome shotgun (WGS) entry which is preliminary data.</text>
</comment>
<sequence length="126" mass="13958">MKAVSILVPITAVCYQNEARGTSATKMYATGPTPGVMVWLEAFYDIKSSLLDILNILTGNVCASLDNARPHNVVLTQRALKSVDVLPWSARYPDLSSIDHVWGIIGRELQHHPQPVLTRRVLTQHV</sequence>
<gene>
    <name evidence="1" type="primary">DWV00_33570</name>
    <name evidence="1" type="ORF">TNCV_2835341</name>
</gene>
<reference evidence="1" key="1">
    <citation type="submission" date="2020-08" db="EMBL/GenBank/DDBJ databases">
        <title>Multicomponent nature underlies the extraordinary mechanical properties of spider dragline silk.</title>
        <authorList>
            <person name="Kono N."/>
            <person name="Nakamura H."/>
            <person name="Mori M."/>
            <person name="Yoshida Y."/>
            <person name="Ohtoshi R."/>
            <person name="Malay A.D."/>
            <person name="Moran D.A.P."/>
            <person name="Tomita M."/>
            <person name="Numata K."/>
            <person name="Arakawa K."/>
        </authorList>
    </citation>
    <scope>NUCLEOTIDE SEQUENCE</scope>
</reference>
<accession>A0A8X6RZE9</accession>
<evidence type="ECO:0000313" key="1">
    <source>
        <dbReference type="EMBL" id="GFY00177.1"/>
    </source>
</evidence>